<dbReference type="EMBL" id="JAQQPM010000006">
    <property type="protein sequence ID" value="KAK2073187.1"/>
    <property type="molecule type" value="Genomic_DNA"/>
</dbReference>
<gene>
    <name evidence="2" type="ORF">P8C59_007485</name>
</gene>
<sequence>MHLRLHLVLAAVQMAWARAVFPTATDLKGVNSLADGACSREQQTMFLDELKTVKEIAEYLVLHHNDYHGAYFRAFFPSNREGSAAAAALFDNIARAADPQDTSKEFRRPI</sequence>
<keyword evidence="3" id="KW-1185">Reference proteome</keyword>
<comment type="caution">
    <text evidence="2">The sequence shown here is derived from an EMBL/GenBank/DDBJ whole genome shotgun (WGS) entry which is preliminary data.</text>
</comment>
<feature type="chain" id="PRO_5041969930" evidence="1">
    <location>
        <begin position="18"/>
        <end position="110"/>
    </location>
</feature>
<organism evidence="2 3">
    <name type="scientific">Phyllachora maydis</name>
    <dbReference type="NCBI Taxonomy" id="1825666"/>
    <lineage>
        <taxon>Eukaryota</taxon>
        <taxon>Fungi</taxon>
        <taxon>Dikarya</taxon>
        <taxon>Ascomycota</taxon>
        <taxon>Pezizomycotina</taxon>
        <taxon>Sordariomycetes</taxon>
        <taxon>Sordariomycetidae</taxon>
        <taxon>Phyllachorales</taxon>
        <taxon>Phyllachoraceae</taxon>
        <taxon>Phyllachora</taxon>
    </lineage>
</organism>
<dbReference type="Proteomes" id="UP001217918">
    <property type="component" value="Unassembled WGS sequence"/>
</dbReference>
<evidence type="ECO:0000313" key="2">
    <source>
        <dbReference type="EMBL" id="KAK2073187.1"/>
    </source>
</evidence>
<evidence type="ECO:0000256" key="1">
    <source>
        <dbReference type="SAM" id="SignalP"/>
    </source>
</evidence>
<reference evidence="2" key="1">
    <citation type="journal article" date="2023" name="Mol. Plant Microbe Interact.">
        <title>Elucidating the Obligate Nature and Biological Capacity of an Invasive Fungal Corn Pathogen.</title>
        <authorList>
            <person name="MacCready J.S."/>
            <person name="Roggenkamp E.M."/>
            <person name="Gdanetz K."/>
            <person name="Chilvers M.I."/>
        </authorList>
    </citation>
    <scope>NUCLEOTIDE SEQUENCE</scope>
    <source>
        <strain evidence="2">PM02</strain>
    </source>
</reference>
<feature type="signal peptide" evidence="1">
    <location>
        <begin position="1"/>
        <end position="17"/>
    </location>
</feature>
<proteinExistence type="predicted"/>
<protein>
    <submittedName>
        <fullName evidence="2">Uncharacterized protein</fullName>
    </submittedName>
</protein>
<dbReference type="AlphaFoldDB" id="A0AAD9ME95"/>
<name>A0AAD9ME95_9PEZI</name>
<accession>A0AAD9ME95</accession>
<keyword evidence="1" id="KW-0732">Signal</keyword>
<evidence type="ECO:0000313" key="3">
    <source>
        <dbReference type="Proteomes" id="UP001217918"/>
    </source>
</evidence>